<organism evidence="1 2">
    <name type="scientific">Haemaphysalis longicornis</name>
    <name type="common">Bush tick</name>
    <dbReference type="NCBI Taxonomy" id="44386"/>
    <lineage>
        <taxon>Eukaryota</taxon>
        <taxon>Metazoa</taxon>
        <taxon>Ecdysozoa</taxon>
        <taxon>Arthropoda</taxon>
        <taxon>Chelicerata</taxon>
        <taxon>Arachnida</taxon>
        <taxon>Acari</taxon>
        <taxon>Parasitiformes</taxon>
        <taxon>Ixodida</taxon>
        <taxon>Ixodoidea</taxon>
        <taxon>Ixodidae</taxon>
        <taxon>Haemaphysalinae</taxon>
        <taxon>Haemaphysalis</taxon>
    </lineage>
</organism>
<protein>
    <submittedName>
        <fullName evidence="1">Uncharacterized protein</fullName>
    </submittedName>
</protein>
<sequence>MQLAIALNAVSKTIFLNEEGHRGARRIELQTCKGAQRPHALVVSDDGERTGDLDEAAVADRLVDQSHRLHVAPGENRVPIALFMDVYAEDLAFPTIYLGVPRAITGSHPTPFVKASSEIRLTGCVNPHLITRGC</sequence>
<dbReference type="AlphaFoldDB" id="A0A9J6GRI0"/>
<dbReference type="Proteomes" id="UP000821853">
    <property type="component" value="Unassembled WGS sequence"/>
</dbReference>
<accession>A0A9J6GRI0</accession>
<keyword evidence="2" id="KW-1185">Reference proteome</keyword>
<gene>
    <name evidence="1" type="ORF">HPB48_008584</name>
</gene>
<proteinExistence type="predicted"/>
<comment type="caution">
    <text evidence="1">The sequence shown here is derived from an EMBL/GenBank/DDBJ whole genome shotgun (WGS) entry which is preliminary data.</text>
</comment>
<dbReference type="EMBL" id="JABSTR010000008">
    <property type="protein sequence ID" value="KAH9378018.1"/>
    <property type="molecule type" value="Genomic_DNA"/>
</dbReference>
<evidence type="ECO:0000313" key="1">
    <source>
        <dbReference type="EMBL" id="KAH9378018.1"/>
    </source>
</evidence>
<reference evidence="1 2" key="1">
    <citation type="journal article" date="2020" name="Cell">
        <title>Large-Scale Comparative Analyses of Tick Genomes Elucidate Their Genetic Diversity and Vector Capacities.</title>
        <authorList>
            <consortium name="Tick Genome and Microbiome Consortium (TIGMIC)"/>
            <person name="Jia N."/>
            <person name="Wang J."/>
            <person name="Shi W."/>
            <person name="Du L."/>
            <person name="Sun Y."/>
            <person name="Zhan W."/>
            <person name="Jiang J.F."/>
            <person name="Wang Q."/>
            <person name="Zhang B."/>
            <person name="Ji P."/>
            <person name="Bell-Sakyi L."/>
            <person name="Cui X.M."/>
            <person name="Yuan T.T."/>
            <person name="Jiang B.G."/>
            <person name="Yang W.F."/>
            <person name="Lam T.T."/>
            <person name="Chang Q.C."/>
            <person name="Ding S.J."/>
            <person name="Wang X.J."/>
            <person name="Zhu J.G."/>
            <person name="Ruan X.D."/>
            <person name="Zhao L."/>
            <person name="Wei J.T."/>
            <person name="Ye R.Z."/>
            <person name="Que T.C."/>
            <person name="Du C.H."/>
            <person name="Zhou Y.H."/>
            <person name="Cheng J.X."/>
            <person name="Dai P.F."/>
            <person name="Guo W.B."/>
            <person name="Han X.H."/>
            <person name="Huang E.J."/>
            <person name="Li L.F."/>
            <person name="Wei W."/>
            <person name="Gao Y.C."/>
            <person name="Liu J.Z."/>
            <person name="Shao H.Z."/>
            <person name="Wang X."/>
            <person name="Wang C.C."/>
            <person name="Yang T.C."/>
            <person name="Huo Q.B."/>
            <person name="Li W."/>
            <person name="Chen H.Y."/>
            <person name="Chen S.E."/>
            <person name="Zhou L.G."/>
            <person name="Ni X.B."/>
            <person name="Tian J.H."/>
            <person name="Sheng Y."/>
            <person name="Liu T."/>
            <person name="Pan Y.S."/>
            <person name="Xia L.Y."/>
            <person name="Li J."/>
            <person name="Zhao F."/>
            <person name="Cao W.C."/>
        </authorList>
    </citation>
    <scope>NUCLEOTIDE SEQUENCE [LARGE SCALE GENOMIC DNA]</scope>
    <source>
        <strain evidence="1">HaeL-2018</strain>
    </source>
</reference>
<name>A0A9J6GRI0_HAELO</name>
<evidence type="ECO:0000313" key="2">
    <source>
        <dbReference type="Proteomes" id="UP000821853"/>
    </source>
</evidence>
<dbReference type="VEuPathDB" id="VectorBase:HLOH_051417"/>